<feature type="region of interest" description="Disordered" evidence="1">
    <location>
        <begin position="147"/>
        <end position="168"/>
    </location>
</feature>
<evidence type="ECO:0000256" key="2">
    <source>
        <dbReference type="SAM" id="Phobius"/>
    </source>
</evidence>
<accession>A0ABR8GNC6</accession>
<evidence type="ECO:0000256" key="1">
    <source>
        <dbReference type="SAM" id="MobiDB-lite"/>
    </source>
</evidence>
<comment type="caution">
    <text evidence="3">The sequence shown here is derived from an EMBL/GenBank/DDBJ whole genome shotgun (WGS) entry which is preliminary data.</text>
</comment>
<feature type="compositionally biased region" description="Polar residues" evidence="1">
    <location>
        <begin position="149"/>
        <end position="168"/>
    </location>
</feature>
<keyword evidence="2" id="KW-0472">Membrane</keyword>
<keyword evidence="4" id="KW-1185">Reference proteome</keyword>
<organism evidence="3 4">
    <name type="scientific">Scytonema hofmannii FACHB-248</name>
    <dbReference type="NCBI Taxonomy" id="1842502"/>
    <lineage>
        <taxon>Bacteria</taxon>
        <taxon>Bacillati</taxon>
        <taxon>Cyanobacteriota</taxon>
        <taxon>Cyanophyceae</taxon>
        <taxon>Nostocales</taxon>
        <taxon>Scytonemataceae</taxon>
        <taxon>Scytonema</taxon>
    </lineage>
</organism>
<protein>
    <submittedName>
        <fullName evidence="3">Uncharacterized protein</fullName>
    </submittedName>
</protein>
<feature type="transmembrane region" description="Helical" evidence="2">
    <location>
        <begin position="66"/>
        <end position="89"/>
    </location>
</feature>
<evidence type="ECO:0000313" key="4">
    <source>
        <dbReference type="Proteomes" id="UP000660380"/>
    </source>
</evidence>
<proteinExistence type="predicted"/>
<gene>
    <name evidence="3" type="ORF">H6G81_07850</name>
</gene>
<dbReference type="RefSeq" id="WP_029638050.1">
    <property type="nucleotide sequence ID" value="NZ_JACJTA010000011.1"/>
</dbReference>
<sequence length="168" mass="19094">MQETVVKQSQEGSSSLPVLYKRDDFQSIQCNPIEGAIQLWATLNEKDTVVIYQQAFGKTWEIFKQAIAVLFFLFRLLIALIIWVCGIAFQSGLNFRNWLEVKQPTLDEIVSALFQVVTWSLNHAYEWAASFIKKYLGWEIKFDPLTPKSPATNPEETTASVAPSSESL</sequence>
<dbReference type="Proteomes" id="UP000660380">
    <property type="component" value="Unassembled WGS sequence"/>
</dbReference>
<reference evidence="3 4" key="1">
    <citation type="journal article" date="2020" name="ISME J.">
        <title>Comparative genomics reveals insights into cyanobacterial evolution and habitat adaptation.</title>
        <authorList>
            <person name="Chen M.Y."/>
            <person name="Teng W.K."/>
            <person name="Zhao L."/>
            <person name="Hu C.X."/>
            <person name="Zhou Y.K."/>
            <person name="Han B.P."/>
            <person name="Song L.R."/>
            <person name="Shu W.S."/>
        </authorList>
    </citation>
    <scope>NUCLEOTIDE SEQUENCE [LARGE SCALE GENOMIC DNA]</scope>
    <source>
        <strain evidence="3 4">FACHB-248</strain>
    </source>
</reference>
<evidence type="ECO:0000313" key="3">
    <source>
        <dbReference type="EMBL" id="MBD2604446.1"/>
    </source>
</evidence>
<keyword evidence="2" id="KW-0812">Transmembrane</keyword>
<dbReference type="EMBL" id="JACJTA010000011">
    <property type="protein sequence ID" value="MBD2604446.1"/>
    <property type="molecule type" value="Genomic_DNA"/>
</dbReference>
<name>A0ABR8GNC6_9CYAN</name>
<keyword evidence="2" id="KW-1133">Transmembrane helix</keyword>